<keyword evidence="2" id="KW-1185">Reference proteome</keyword>
<dbReference type="OrthoDB" id="2972467at2"/>
<gene>
    <name evidence="1" type="ORF">SAMN02927921_03294</name>
</gene>
<reference evidence="1 2" key="1">
    <citation type="submission" date="2016-11" db="EMBL/GenBank/DDBJ databases">
        <authorList>
            <person name="Jaros S."/>
            <person name="Januszkiewicz K."/>
            <person name="Wedrychowicz H."/>
        </authorList>
    </citation>
    <scope>NUCLEOTIDE SEQUENCE [LARGE SCALE GENOMIC DNA]</scope>
    <source>
        <strain evidence="1 2">CGMCC 1.12145</strain>
    </source>
</reference>
<accession>A0A1K1R887</accession>
<evidence type="ECO:0000313" key="2">
    <source>
        <dbReference type="Proteomes" id="UP000182248"/>
    </source>
</evidence>
<proteinExistence type="predicted"/>
<dbReference type="RefSeq" id="WP_072318473.1">
    <property type="nucleotide sequence ID" value="NZ_FPJE01000020.1"/>
</dbReference>
<dbReference type="STRING" id="1150368.SAMN02927921_03294"/>
<name>A0A1K1R887_9FLAO</name>
<dbReference type="EMBL" id="FPJE01000020">
    <property type="protein sequence ID" value="SFW68335.1"/>
    <property type="molecule type" value="Genomic_DNA"/>
</dbReference>
<dbReference type="AlphaFoldDB" id="A0A1K1R887"/>
<organism evidence="1 2">
    <name type="scientific">Sinomicrobium oceani</name>
    <dbReference type="NCBI Taxonomy" id="1150368"/>
    <lineage>
        <taxon>Bacteria</taxon>
        <taxon>Pseudomonadati</taxon>
        <taxon>Bacteroidota</taxon>
        <taxon>Flavobacteriia</taxon>
        <taxon>Flavobacteriales</taxon>
        <taxon>Flavobacteriaceae</taxon>
        <taxon>Sinomicrobium</taxon>
    </lineage>
</organism>
<protein>
    <submittedName>
        <fullName evidence="1">Uncharacterized protein</fullName>
    </submittedName>
</protein>
<dbReference type="Proteomes" id="UP000182248">
    <property type="component" value="Unassembled WGS sequence"/>
</dbReference>
<sequence>MGNVRLSYFDQNGDGVVRISEIIQENNYYPFGMEHRGYNSNINGVENNFMTYNGVEYEESLGLDIYEMNFLVLMTQIYSHLKRLLKRISSLTHLSIPRALI</sequence>
<dbReference type="Gene3D" id="2.180.10.10">
    <property type="entry name" value="RHS repeat-associated core"/>
    <property type="match status" value="1"/>
</dbReference>
<evidence type="ECO:0000313" key="1">
    <source>
        <dbReference type="EMBL" id="SFW68335.1"/>
    </source>
</evidence>